<dbReference type="AlphaFoldDB" id="L8GKW3"/>
<accession>L8GKW3</accession>
<feature type="region of interest" description="Disordered" evidence="1">
    <location>
        <begin position="71"/>
        <end position="119"/>
    </location>
</feature>
<feature type="compositionally biased region" description="Basic and acidic residues" evidence="1">
    <location>
        <begin position="20"/>
        <end position="34"/>
    </location>
</feature>
<dbReference type="Proteomes" id="UP000011083">
    <property type="component" value="Unassembled WGS sequence"/>
</dbReference>
<sequence length="119" mass="12935">MASAKERFQQLAEQEAAAQKQREAEEKKREEERRRKAQGGQTKIGTTKGQIKAFATAFEAIADGDDVEISVKNGGWNTSNVTSDSRGKWVGGPAGMQAQRIEKEKPTAPPPPKSIADLP</sequence>
<dbReference type="EMBL" id="KB008087">
    <property type="protein sequence ID" value="ELR13642.1"/>
    <property type="molecule type" value="Genomic_DNA"/>
</dbReference>
<name>L8GKW3_ACACF</name>
<gene>
    <name evidence="2" type="ORF">ACA1_038270</name>
</gene>
<feature type="compositionally biased region" description="Low complexity" evidence="1">
    <location>
        <begin position="38"/>
        <end position="47"/>
    </location>
</feature>
<feature type="compositionally biased region" description="Polar residues" evidence="1">
    <location>
        <begin position="75"/>
        <end position="84"/>
    </location>
</feature>
<evidence type="ECO:0000313" key="3">
    <source>
        <dbReference type="Proteomes" id="UP000011083"/>
    </source>
</evidence>
<dbReference type="GeneID" id="14914175"/>
<evidence type="ECO:0000313" key="2">
    <source>
        <dbReference type="EMBL" id="ELR13642.1"/>
    </source>
</evidence>
<feature type="region of interest" description="Disordered" evidence="1">
    <location>
        <begin position="1"/>
        <end position="47"/>
    </location>
</feature>
<protein>
    <submittedName>
        <fullName evidence="2">Uncharacterized protein</fullName>
    </submittedName>
</protein>
<dbReference type="RefSeq" id="XP_004335655.1">
    <property type="nucleotide sequence ID" value="XM_004335607.1"/>
</dbReference>
<feature type="compositionally biased region" description="Low complexity" evidence="1">
    <location>
        <begin position="9"/>
        <end position="19"/>
    </location>
</feature>
<dbReference type="VEuPathDB" id="AmoebaDB:ACA1_038270"/>
<dbReference type="KEGG" id="acan:ACA1_038270"/>
<reference evidence="2 3" key="1">
    <citation type="journal article" date="2013" name="Genome Biol.">
        <title>Genome of Acanthamoeba castellanii highlights extensive lateral gene transfer and early evolution of tyrosine kinase signaling.</title>
        <authorList>
            <person name="Clarke M."/>
            <person name="Lohan A.J."/>
            <person name="Liu B."/>
            <person name="Lagkouvardos I."/>
            <person name="Roy S."/>
            <person name="Zafar N."/>
            <person name="Bertelli C."/>
            <person name="Schilde C."/>
            <person name="Kianianmomeni A."/>
            <person name="Burglin T.R."/>
            <person name="Frech C."/>
            <person name="Turcotte B."/>
            <person name="Kopec K.O."/>
            <person name="Synnott J.M."/>
            <person name="Choo C."/>
            <person name="Paponov I."/>
            <person name="Finkler A."/>
            <person name="Soon Heng Tan C."/>
            <person name="Hutchins A.P."/>
            <person name="Weinmeier T."/>
            <person name="Rattei T."/>
            <person name="Chu J.S."/>
            <person name="Gimenez G."/>
            <person name="Irimia M."/>
            <person name="Rigden D.J."/>
            <person name="Fitzpatrick D.A."/>
            <person name="Lorenzo-Morales J."/>
            <person name="Bateman A."/>
            <person name="Chiu C.H."/>
            <person name="Tang P."/>
            <person name="Hegemann P."/>
            <person name="Fromm H."/>
            <person name="Raoult D."/>
            <person name="Greub G."/>
            <person name="Miranda-Saavedra D."/>
            <person name="Chen N."/>
            <person name="Nash P."/>
            <person name="Ginger M.L."/>
            <person name="Horn M."/>
            <person name="Schaap P."/>
            <person name="Caler L."/>
            <person name="Loftus B."/>
        </authorList>
    </citation>
    <scope>NUCLEOTIDE SEQUENCE [LARGE SCALE GENOMIC DNA]</scope>
    <source>
        <strain evidence="2 3">Neff</strain>
    </source>
</reference>
<proteinExistence type="predicted"/>
<evidence type="ECO:0000256" key="1">
    <source>
        <dbReference type="SAM" id="MobiDB-lite"/>
    </source>
</evidence>
<keyword evidence="3" id="KW-1185">Reference proteome</keyword>
<organism evidence="2 3">
    <name type="scientific">Acanthamoeba castellanii (strain ATCC 30010 / Neff)</name>
    <dbReference type="NCBI Taxonomy" id="1257118"/>
    <lineage>
        <taxon>Eukaryota</taxon>
        <taxon>Amoebozoa</taxon>
        <taxon>Discosea</taxon>
        <taxon>Longamoebia</taxon>
        <taxon>Centramoebida</taxon>
        <taxon>Acanthamoebidae</taxon>
        <taxon>Acanthamoeba</taxon>
    </lineage>
</organism>